<feature type="domain" description="Glycosyl hydrolase family 13 catalytic" evidence="4">
    <location>
        <begin position="106"/>
        <end position="455"/>
    </location>
</feature>
<evidence type="ECO:0000256" key="3">
    <source>
        <dbReference type="SAM" id="Phobius"/>
    </source>
</evidence>
<keyword evidence="3" id="KW-0812">Transmembrane</keyword>
<gene>
    <name evidence="5" type="ORF">TKK_003161</name>
</gene>
<dbReference type="SUPFAM" id="SSF51445">
    <property type="entry name" value="(Trans)glycosidases"/>
    <property type="match status" value="1"/>
</dbReference>
<keyword evidence="3" id="KW-0472">Membrane</keyword>
<dbReference type="Gene3D" id="3.90.400.10">
    <property type="entry name" value="Oligo-1,6-glucosidase, Domain 2"/>
    <property type="match status" value="1"/>
</dbReference>
<evidence type="ECO:0000313" key="5">
    <source>
        <dbReference type="EMBL" id="KAL3404183.1"/>
    </source>
</evidence>
<keyword evidence="6" id="KW-1185">Reference proteome</keyword>
<dbReference type="Pfam" id="PF00128">
    <property type="entry name" value="Alpha-amylase"/>
    <property type="match status" value="1"/>
</dbReference>
<sequence length="555" mass="62986">MEKNIEEANNNNPGGQINFTTGTVHIDIDADERKPLSGFNKEELEKYANDPFWVRLRMFIYVAFWLILIGMLAGAVAIIVWTPKCPAPLPRKWWVESPIIKMNLLENPATDFKDLEVYLKDLQQENIQSLCLNSVLKQSNSGVTTDFKNTNQQFGQIEDFKKFVSSAAEKGINIVIDIDPNHSSDEHPWFRKSVQKIGNYSSYYVWADGKPNPKGGFLPPNNWLNLDGSSAWTYNANRSQFYLHQMDTSQPDLNYNNTQVIEEFTETLKFWMNLGVKGFRLANTHYLYEDMKLKNETPGLSFPAKDNLYDSYTHYNTRHHAQNAVLLNLWRNVVLEHTNQEGLFTLIDELRRDTIPPNEFVPDEIKLFDLPLSVKSLSDVNSNVTAAALNQTVSDMLSLSTWPAVDFTENNTIEVRSPENTALVYMSMLLPGTPILNINDSYPYKESFAKLTKARHNIQFQHGKTSTYILNNGTIFAYTRVKPGNPGYVVIYNSDVSNKTVDLSSLNQIAADVEVLALSPNHNQNITLSQKLSSNAIAMSPKSTFVGEYVVQKLP</sequence>
<dbReference type="InterPro" id="IPR017853">
    <property type="entry name" value="GH"/>
</dbReference>
<comment type="catalytic activity">
    <reaction evidence="1">
        <text>Hydrolysis of terminal, non-reducing (1-&gt;4)-linked alpha-D-glucose residues with release of alpha-D-glucose.</text>
        <dbReference type="EC" id="3.2.1.20"/>
    </reaction>
</comment>
<name>A0ABD2XFS2_9HYME</name>
<dbReference type="Gene3D" id="3.20.20.80">
    <property type="entry name" value="Glycosidases"/>
    <property type="match status" value="1"/>
</dbReference>
<evidence type="ECO:0000256" key="1">
    <source>
        <dbReference type="ARBA" id="ARBA00001657"/>
    </source>
</evidence>
<evidence type="ECO:0000256" key="2">
    <source>
        <dbReference type="ARBA" id="ARBA00012741"/>
    </source>
</evidence>
<dbReference type="InterPro" id="IPR042280">
    <property type="entry name" value="SLC3A2"/>
</dbReference>
<dbReference type="EMBL" id="JBJJXI010000026">
    <property type="protein sequence ID" value="KAL3404183.1"/>
    <property type="molecule type" value="Genomic_DNA"/>
</dbReference>
<protein>
    <recommendedName>
        <fullName evidence="2">alpha-glucosidase</fullName>
        <ecNumber evidence="2">3.2.1.20</ecNumber>
    </recommendedName>
</protein>
<dbReference type="Pfam" id="PF16028">
    <property type="entry name" value="SLC3A2_N"/>
    <property type="match status" value="1"/>
</dbReference>
<dbReference type="Proteomes" id="UP001627154">
    <property type="component" value="Unassembled WGS sequence"/>
</dbReference>
<accession>A0ABD2XFS2</accession>
<keyword evidence="3" id="KW-1133">Transmembrane helix</keyword>
<proteinExistence type="predicted"/>
<reference evidence="5 6" key="1">
    <citation type="journal article" date="2024" name="bioRxiv">
        <title>A reference genome for Trichogramma kaykai: A tiny desert-dwelling parasitoid wasp with competing sex-ratio distorters.</title>
        <authorList>
            <person name="Culotta J."/>
            <person name="Lindsey A.R."/>
        </authorList>
    </citation>
    <scope>NUCLEOTIDE SEQUENCE [LARGE SCALE GENOMIC DNA]</scope>
    <source>
        <strain evidence="5 6">KSX58</strain>
    </source>
</reference>
<dbReference type="SMART" id="SM00642">
    <property type="entry name" value="Aamy"/>
    <property type="match status" value="1"/>
</dbReference>
<comment type="caution">
    <text evidence="5">The sequence shown here is derived from an EMBL/GenBank/DDBJ whole genome shotgun (WGS) entry which is preliminary data.</text>
</comment>
<dbReference type="EC" id="3.2.1.20" evidence="2"/>
<dbReference type="GO" id="GO:0004558">
    <property type="term" value="F:alpha-1,4-glucosidase activity"/>
    <property type="evidence" value="ECO:0007669"/>
    <property type="project" value="UniProtKB-EC"/>
</dbReference>
<dbReference type="PANTHER" id="PTHR46673:SF1">
    <property type="entry name" value="4F2 CELL-SURFACE ANTIGEN HEAVY CHAIN"/>
    <property type="match status" value="1"/>
</dbReference>
<evidence type="ECO:0000259" key="4">
    <source>
        <dbReference type="SMART" id="SM00642"/>
    </source>
</evidence>
<organism evidence="5 6">
    <name type="scientific">Trichogramma kaykai</name>
    <dbReference type="NCBI Taxonomy" id="54128"/>
    <lineage>
        <taxon>Eukaryota</taxon>
        <taxon>Metazoa</taxon>
        <taxon>Ecdysozoa</taxon>
        <taxon>Arthropoda</taxon>
        <taxon>Hexapoda</taxon>
        <taxon>Insecta</taxon>
        <taxon>Pterygota</taxon>
        <taxon>Neoptera</taxon>
        <taxon>Endopterygota</taxon>
        <taxon>Hymenoptera</taxon>
        <taxon>Apocrita</taxon>
        <taxon>Proctotrupomorpha</taxon>
        <taxon>Chalcidoidea</taxon>
        <taxon>Trichogrammatidae</taxon>
        <taxon>Trichogramma</taxon>
    </lineage>
</organism>
<dbReference type="PANTHER" id="PTHR46673">
    <property type="entry name" value="4F2 CELL-SURFACE ANTIGEN HEAVY CHAIN"/>
    <property type="match status" value="1"/>
</dbReference>
<dbReference type="InterPro" id="IPR031984">
    <property type="entry name" value="SLC3A2_N"/>
</dbReference>
<dbReference type="InterPro" id="IPR045857">
    <property type="entry name" value="O16G_dom_2"/>
</dbReference>
<dbReference type="InterPro" id="IPR006047">
    <property type="entry name" value="GH13_cat_dom"/>
</dbReference>
<dbReference type="AlphaFoldDB" id="A0ABD2XFS2"/>
<evidence type="ECO:0000313" key="6">
    <source>
        <dbReference type="Proteomes" id="UP001627154"/>
    </source>
</evidence>
<feature type="transmembrane region" description="Helical" evidence="3">
    <location>
        <begin position="59"/>
        <end position="81"/>
    </location>
</feature>